<dbReference type="KEGG" id="mwe:WEN_00790"/>
<keyword evidence="2" id="KW-1185">Reference proteome</keyword>
<gene>
    <name evidence="1" type="ordered locus">WEN_00790</name>
</gene>
<dbReference type="AlphaFoldDB" id="I6YAI7"/>
<evidence type="ECO:0000313" key="1">
    <source>
        <dbReference type="EMBL" id="AFN64961.1"/>
    </source>
</evidence>
<proteinExistence type="predicted"/>
<dbReference type="HOGENOM" id="CLU_885137_0_0_14"/>
<sequence>MITPLVVSVFGLLGAITLSPFYLSSTGFSAPPRQNKQREKSNLVKVKSNSSILSDSRIEVTPTAFRFSASQPSNYLRVESSDRKRVRREIKQVSQPRRDKIEPKPISPQEYLSSFYANASINDKVNPLTIVVKYDNYYFKIVQWDSDCMCFKQLPKDLGLWNNDSASFIVLRNNFTVLSSHIKQTRESDQCKAWTTFWWQEWDVYDKFVNWTKLPREQIGKNKEVQSNCYTNPVILLDSESELVYFPDKANLSLETRLANSREVYWSPTLTKFVNKSYLKNTTDLIKINNYSDYLKILDLNVARESDFTELTEK</sequence>
<accession>I6YAI7</accession>
<dbReference type="PATRIC" id="fig|1197325.3.peg.175"/>
<dbReference type="Proteomes" id="UP000009005">
    <property type="component" value="Chromosome"/>
</dbReference>
<reference evidence="1 2" key="1">
    <citation type="journal article" date="2012" name="J. Bacteriol.">
        <title>Complete genome sequence of Mycoplasma wenyonii strain Massachusetts.</title>
        <authorList>
            <person name="Dos Santos A.P."/>
            <person name="Guimaraes A.M."/>
            <person name="do Nascimento N.C."/>
            <person name="Sanmiguel P.J."/>
            <person name="Messick J.B."/>
        </authorList>
    </citation>
    <scope>NUCLEOTIDE SEQUENCE [LARGE SCALE GENOMIC DNA]</scope>
    <source>
        <strain evidence="1 2">Massachusetts</strain>
    </source>
</reference>
<evidence type="ECO:0000313" key="2">
    <source>
        <dbReference type="Proteomes" id="UP000009005"/>
    </source>
</evidence>
<dbReference type="OrthoDB" id="9834837at2"/>
<organism evidence="1 2">
    <name type="scientific">Mycoplasma wenyonii (strain Massachusetts)</name>
    <name type="common">Eperythrozoon wenyonii</name>
    <dbReference type="NCBI Taxonomy" id="1197325"/>
    <lineage>
        <taxon>Bacteria</taxon>
        <taxon>Bacillati</taxon>
        <taxon>Mycoplasmatota</taxon>
        <taxon>Mollicutes</taxon>
        <taxon>Mycoplasmataceae</taxon>
        <taxon>Mycoplasma</taxon>
    </lineage>
</organism>
<protein>
    <submittedName>
        <fullName evidence="1">Uncharacterized protein</fullName>
    </submittedName>
</protein>
<name>I6YAI7_MYCWM</name>
<dbReference type="RefSeq" id="WP_014849671.1">
    <property type="nucleotide sequence ID" value="NC_018149.1"/>
</dbReference>
<dbReference type="EMBL" id="CP003703">
    <property type="protein sequence ID" value="AFN64961.1"/>
    <property type="molecule type" value="Genomic_DNA"/>
</dbReference>
<dbReference type="STRING" id="1197325.WEN_00790"/>